<organism evidence="1 3">
    <name type="scientific">Bacillus cereus</name>
    <dbReference type="NCBI Taxonomy" id="1396"/>
    <lineage>
        <taxon>Bacteria</taxon>
        <taxon>Bacillati</taxon>
        <taxon>Bacillota</taxon>
        <taxon>Bacilli</taxon>
        <taxon>Bacillales</taxon>
        <taxon>Bacillaceae</taxon>
        <taxon>Bacillus</taxon>
        <taxon>Bacillus cereus group</taxon>
    </lineage>
</organism>
<gene>
    <name evidence="1" type="ORF">AT274_26600</name>
    <name evidence="2" type="ORF">BJR07_28170</name>
</gene>
<dbReference type="SFLD" id="SFLDS00003">
    <property type="entry name" value="Haloacid_Dehalogenase"/>
    <property type="match status" value="1"/>
</dbReference>
<dbReference type="GO" id="GO:0016791">
    <property type="term" value="F:phosphatase activity"/>
    <property type="evidence" value="ECO:0007669"/>
    <property type="project" value="TreeGrafter"/>
</dbReference>
<dbReference type="EMBL" id="MPON01000022">
    <property type="protein sequence ID" value="OKA32364.1"/>
    <property type="molecule type" value="Genomic_DNA"/>
</dbReference>
<dbReference type="GO" id="GO:0000287">
    <property type="term" value="F:magnesium ion binding"/>
    <property type="evidence" value="ECO:0007669"/>
    <property type="project" value="TreeGrafter"/>
</dbReference>
<dbReference type="InterPro" id="IPR023214">
    <property type="entry name" value="HAD_sf"/>
</dbReference>
<dbReference type="PANTHER" id="PTHR10000">
    <property type="entry name" value="PHOSPHOSERINE PHOSPHATASE"/>
    <property type="match status" value="1"/>
</dbReference>
<sequence length="285" mass="32445">MVLKPKAIFLDMDGTILNHQNKVRIQTKEIIDALRNQGIYVILATGRDADEIERLVPKGFQVDGLITSNGATGYVGKKVIFKHSLSLRLVETIINKARENKVYYELYPYGASRVILKQDQQYVLNEVKEPKPNSVGMNEWLSRKHSIKEEIAWMDKIEGNEFSKFYFFARTKKQINSWKNELDKIKQVMDFTTSSSTEHNVELMAANVNKATGIKQMLQHFSLSGGETLAIGDSDNDLPMLQFVSYAVAMKNAPEHIKEIADDVTEFTCDEDGVYHYLKSKVLSL</sequence>
<dbReference type="InterPro" id="IPR036412">
    <property type="entry name" value="HAD-like_sf"/>
</dbReference>
<dbReference type="PROSITE" id="PS01228">
    <property type="entry name" value="COF_1"/>
    <property type="match status" value="1"/>
</dbReference>
<dbReference type="PANTHER" id="PTHR10000:SF55">
    <property type="entry name" value="5-AMINO-6-(5-PHOSPHO-D-RIBITYLAMINO)URACIL PHOSPHATASE YCSE"/>
    <property type="match status" value="1"/>
</dbReference>
<keyword evidence="1" id="KW-0378">Hydrolase</keyword>
<dbReference type="Gene3D" id="3.30.1240.10">
    <property type="match status" value="1"/>
</dbReference>
<dbReference type="GO" id="GO:0005829">
    <property type="term" value="C:cytosol"/>
    <property type="evidence" value="ECO:0007669"/>
    <property type="project" value="TreeGrafter"/>
</dbReference>
<evidence type="ECO:0000313" key="1">
    <source>
        <dbReference type="EMBL" id="KXX85545.1"/>
    </source>
</evidence>
<evidence type="ECO:0000313" key="3">
    <source>
        <dbReference type="Proteomes" id="UP000075591"/>
    </source>
</evidence>
<reference evidence="1 3" key="1">
    <citation type="submission" date="2015-12" db="EMBL/GenBank/DDBJ databases">
        <title>Bacillus cereus Group isolate.</title>
        <authorList>
            <person name="Kovac J."/>
        </authorList>
    </citation>
    <scope>NUCLEOTIDE SEQUENCE [LARGE SCALE GENOMIC DNA]</scope>
    <source>
        <strain evidence="1 3">FSL W8-0275</strain>
    </source>
</reference>
<dbReference type="Pfam" id="PF08282">
    <property type="entry name" value="Hydrolase_3"/>
    <property type="match status" value="1"/>
</dbReference>
<dbReference type="NCBIfam" id="TIGR00099">
    <property type="entry name" value="Cof-subfamily"/>
    <property type="match status" value="1"/>
</dbReference>
<proteinExistence type="predicted"/>
<dbReference type="EMBL" id="LOMT01000154">
    <property type="protein sequence ID" value="KXX85545.1"/>
    <property type="molecule type" value="Genomic_DNA"/>
</dbReference>
<dbReference type="InterPro" id="IPR006379">
    <property type="entry name" value="HAD-SF_hydro_IIB"/>
</dbReference>
<dbReference type="PATRIC" id="fig|1396.432.peg.4449"/>
<reference evidence="2 4" key="2">
    <citation type="submission" date="2016-11" db="EMBL/GenBank/DDBJ databases">
        <title>Identification of Bacillus cereus isolated from egg-white.</title>
        <authorList>
            <person name="Soni A."/>
            <person name="Oey I."/>
            <person name="Silcock P."/>
            <person name="Bremer P."/>
        </authorList>
    </citation>
    <scope>NUCLEOTIDE SEQUENCE [LARGE SCALE GENOMIC DNA]</scope>
    <source>
        <strain evidence="2 4">NZAS03</strain>
    </source>
</reference>
<dbReference type="RefSeq" id="WP_000243342.1">
    <property type="nucleotide sequence ID" value="NZ_CAKJVO010000035.1"/>
</dbReference>
<accession>A0A150AV25</accession>
<dbReference type="SFLD" id="SFLDG01140">
    <property type="entry name" value="C2.B:_Phosphomannomutase_and_P"/>
    <property type="match status" value="1"/>
</dbReference>
<evidence type="ECO:0000313" key="4">
    <source>
        <dbReference type="Proteomes" id="UP000186535"/>
    </source>
</evidence>
<evidence type="ECO:0000313" key="2">
    <source>
        <dbReference type="EMBL" id="OKA32364.1"/>
    </source>
</evidence>
<comment type="caution">
    <text evidence="1">The sequence shown here is derived from an EMBL/GenBank/DDBJ whole genome shotgun (WGS) entry which is preliminary data.</text>
</comment>
<dbReference type="Gene3D" id="3.40.50.1000">
    <property type="entry name" value="HAD superfamily/HAD-like"/>
    <property type="match status" value="1"/>
</dbReference>
<protein>
    <submittedName>
        <fullName evidence="1">HAD family hydrolase</fullName>
    </submittedName>
</protein>
<name>A0A150AV25_BACCE</name>
<dbReference type="InterPro" id="IPR000150">
    <property type="entry name" value="Cof"/>
</dbReference>
<dbReference type="Proteomes" id="UP000186535">
    <property type="component" value="Unassembled WGS sequence"/>
</dbReference>
<dbReference type="SUPFAM" id="SSF56784">
    <property type="entry name" value="HAD-like"/>
    <property type="match status" value="1"/>
</dbReference>
<dbReference type="Proteomes" id="UP000075591">
    <property type="component" value="Unassembled WGS sequence"/>
</dbReference>
<dbReference type="AlphaFoldDB" id="A0A150AV25"/>
<dbReference type="NCBIfam" id="TIGR01484">
    <property type="entry name" value="HAD-SF-IIB"/>
    <property type="match status" value="1"/>
</dbReference>